<dbReference type="GO" id="GO:0046872">
    <property type="term" value="F:metal ion binding"/>
    <property type="evidence" value="ECO:0007669"/>
    <property type="project" value="UniProtKB-KW"/>
</dbReference>
<keyword evidence="11" id="KW-0472">Membrane</keyword>
<dbReference type="SMART" id="SM00098">
    <property type="entry name" value="alkPPc"/>
    <property type="match status" value="1"/>
</dbReference>
<comment type="cofactor">
    <cofactor evidence="15">
        <name>Mg(2+)</name>
        <dbReference type="ChEBI" id="CHEBI:18420"/>
    </cofactor>
    <text evidence="15">Binds 1 Mg(2+) ion.</text>
</comment>
<evidence type="ECO:0000256" key="2">
    <source>
        <dbReference type="ARBA" id="ARBA00005984"/>
    </source>
</evidence>
<organism evidence="17 18">
    <name type="scientific">Bos mutus</name>
    <name type="common">wild yak</name>
    <dbReference type="NCBI Taxonomy" id="72004"/>
    <lineage>
        <taxon>Eukaryota</taxon>
        <taxon>Metazoa</taxon>
        <taxon>Chordata</taxon>
        <taxon>Craniata</taxon>
        <taxon>Vertebrata</taxon>
        <taxon>Euteleostomi</taxon>
        <taxon>Mammalia</taxon>
        <taxon>Eutheria</taxon>
        <taxon>Laurasiatheria</taxon>
        <taxon>Artiodactyla</taxon>
        <taxon>Ruminantia</taxon>
        <taxon>Pecora</taxon>
        <taxon>Bovidae</taxon>
        <taxon>Bovinae</taxon>
        <taxon>Bos</taxon>
    </lineage>
</organism>
<evidence type="ECO:0000256" key="8">
    <source>
        <dbReference type="ARBA" id="ARBA00022801"/>
    </source>
</evidence>
<evidence type="ECO:0000256" key="15">
    <source>
        <dbReference type="PIRSR" id="PIRSR601952-2"/>
    </source>
</evidence>
<dbReference type="InterPro" id="IPR001952">
    <property type="entry name" value="Alkaline_phosphatase"/>
</dbReference>
<comment type="subunit">
    <text evidence="3">Homodimer.</text>
</comment>
<name>A0A6B0QQR7_9CETA</name>
<dbReference type="GO" id="GO:0098552">
    <property type="term" value="C:side of membrane"/>
    <property type="evidence" value="ECO:0007669"/>
    <property type="project" value="UniProtKB-KW"/>
</dbReference>
<keyword evidence="9 15" id="KW-0862">Zinc</keyword>
<dbReference type="SUPFAM" id="SSF53649">
    <property type="entry name" value="Alkaline phosphatase-like"/>
    <property type="match status" value="1"/>
</dbReference>
<comment type="subcellular location">
    <subcellularLocation>
        <location evidence="1">Cell membrane</location>
        <topology evidence="1">Lipid-anchor</topology>
        <topology evidence="1">GPI-anchor</topology>
    </subcellularLocation>
</comment>
<feature type="binding site" evidence="15">
    <location>
        <position position="173"/>
    </location>
    <ligand>
        <name>Mg(2+)</name>
        <dbReference type="ChEBI" id="CHEBI:18420"/>
    </ligand>
</feature>
<keyword evidence="13" id="KW-0449">Lipoprotein</keyword>
<keyword evidence="7 15" id="KW-0479">Metal-binding</keyword>
<keyword evidence="5" id="KW-1003">Cell membrane</keyword>
<feature type="binding site" evidence="15">
    <location>
        <position position="375"/>
    </location>
    <ligand>
        <name>Zn(2+)</name>
        <dbReference type="ChEBI" id="CHEBI:29105"/>
        <label>2</label>
    </ligand>
</feature>
<dbReference type="Proteomes" id="UP000322234">
    <property type="component" value="Unassembled WGS sequence"/>
</dbReference>
<keyword evidence="12" id="KW-0325">Glycoprotein</keyword>
<dbReference type="GO" id="GO:0005886">
    <property type="term" value="C:plasma membrane"/>
    <property type="evidence" value="ECO:0007669"/>
    <property type="project" value="UniProtKB-SubCell"/>
</dbReference>
<evidence type="ECO:0000256" key="4">
    <source>
        <dbReference type="ARBA" id="ARBA00012647"/>
    </source>
</evidence>
<comment type="caution">
    <text evidence="17">The sequence shown here is derived from an EMBL/GenBank/DDBJ whole genome shotgun (WGS) entry which is preliminary data.</text>
</comment>
<dbReference type="EC" id="3.1.3.1" evidence="4"/>
<gene>
    <name evidence="17" type="ORF">E5288_WYG000688</name>
</gene>
<evidence type="ECO:0000256" key="1">
    <source>
        <dbReference type="ARBA" id="ARBA00004609"/>
    </source>
</evidence>
<keyword evidence="8" id="KW-0378">Hydrolase</keyword>
<feature type="binding site" evidence="15">
    <location>
        <position position="328"/>
    </location>
    <ligand>
        <name>Mg(2+)</name>
        <dbReference type="ChEBI" id="CHEBI:18420"/>
    </ligand>
</feature>
<evidence type="ECO:0000256" key="9">
    <source>
        <dbReference type="ARBA" id="ARBA00022833"/>
    </source>
</evidence>
<dbReference type="Pfam" id="PF00245">
    <property type="entry name" value="Alk_phosphatase"/>
    <property type="match status" value="1"/>
</dbReference>
<evidence type="ECO:0000256" key="10">
    <source>
        <dbReference type="ARBA" id="ARBA00022842"/>
    </source>
</evidence>
<evidence type="ECO:0000313" key="17">
    <source>
        <dbReference type="EMBL" id="MXQ79372.1"/>
    </source>
</evidence>
<evidence type="ECO:0000313" key="18">
    <source>
        <dbReference type="Proteomes" id="UP000322234"/>
    </source>
</evidence>
<evidence type="ECO:0000256" key="7">
    <source>
        <dbReference type="ARBA" id="ARBA00022723"/>
    </source>
</evidence>
<feature type="binding site" evidence="15">
    <location>
        <position position="62"/>
    </location>
    <ligand>
        <name>Mg(2+)</name>
        <dbReference type="ChEBI" id="CHEBI:18420"/>
    </ligand>
</feature>
<dbReference type="AlphaFoldDB" id="A0A6B0QQR7"/>
<sequence length="529" mass="57283">MLPAAWLSLGPKGGECNRLSSHSVEEEDPAFWNRQAAQALDVAKKLQPIQTAAKNVILFLGDGMGVSTVTAARILKGQMAGKPGPETPLAMDQFPYLALSKTYNVDRDVPDSAGTTTAYLCGVKTNMRTIGVSAAARFDQCNTTRGNEVTSVINRAKKAGKSVGVVTTTRVQDASPAGAYAHTVNRDWFSDADLPPDAQTYGCLDIATQLVYNMDIDVILGGGRKYMFPAGTPDPEYPDDNGVRKDKRNLVQEWQAKYQGAQYVWNRTELLKAADDSSVTHLMGLFQPGEMAYEIFRDHTTDPSLEEMTEAALRVLSRNPRGFFLFVEGGRIDHGHHANTAYWALNETIMFDNAIAKASQLTSEADTLTLVTADHSHVFTFGGYPLRGTSIFGLADGKAKDGKSYTSLLYGNGPGYRLDVGPRPDVNEKESMDPEYQQQAAVPLDSETHAGEDVAVFARGPWAHLVHGVQEQTFVAHVMAFAACVEPYTTDCHPHPHSGPSDTAHQAACPSSLALLAGALLLLLVPTLH</sequence>
<feature type="binding site" evidence="15">
    <location>
        <position position="337"/>
    </location>
    <ligand>
        <name>Zn(2+)</name>
        <dbReference type="ChEBI" id="CHEBI:29105"/>
        <label>2</label>
    </ligand>
</feature>
<evidence type="ECO:0000256" key="5">
    <source>
        <dbReference type="ARBA" id="ARBA00022475"/>
    </source>
</evidence>
<feature type="binding site" evidence="15">
    <location>
        <position position="62"/>
    </location>
    <ligand>
        <name>Zn(2+)</name>
        <dbReference type="ChEBI" id="CHEBI:29105"/>
        <label>2</label>
    </ligand>
</feature>
<protein>
    <recommendedName>
        <fullName evidence="4">alkaline phosphatase</fullName>
        <ecNumber evidence="4">3.1.3.1</ecNumber>
    </recommendedName>
</protein>
<feature type="active site" description="Phosphoserine intermediate" evidence="14">
    <location>
        <position position="112"/>
    </location>
</feature>
<comment type="similarity">
    <text evidence="2 16">Belongs to the alkaline phosphatase family.</text>
</comment>
<dbReference type="PRINTS" id="PR00113">
    <property type="entry name" value="ALKPHPHTASE"/>
</dbReference>
<keyword evidence="10 15" id="KW-0460">Magnesium</keyword>
<dbReference type="PANTHER" id="PTHR11596:SF30">
    <property type="entry name" value="INTESTINAL-TYPE ALKALINE PHOSPHATASE"/>
    <property type="match status" value="1"/>
</dbReference>
<dbReference type="EMBL" id="VBQZ03000001">
    <property type="protein sequence ID" value="MXQ79372.1"/>
    <property type="molecule type" value="Genomic_DNA"/>
</dbReference>
<dbReference type="Gene3D" id="3.40.720.10">
    <property type="entry name" value="Alkaline Phosphatase, subunit A"/>
    <property type="match status" value="1"/>
</dbReference>
<evidence type="ECO:0000256" key="13">
    <source>
        <dbReference type="ARBA" id="ARBA00023288"/>
    </source>
</evidence>
<feature type="binding site" evidence="15">
    <location>
        <position position="175"/>
    </location>
    <ligand>
        <name>Mg(2+)</name>
        <dbReference type="ChEBI" id="CHEBI:18420"/>
    </ligand>
</feature>
<proteinExistence type="inferred from homology"/>
<evidence type="ECO:0000256" key="14">
    <source>
        <dbReference type="PIRSR" id="PIRSR601952-1"/>
    </source>
</evidence>
<dbReference type="PANTHER" id="PTHR11596">
    <property type="entry name" value="ALKALINE PHOSPHATASE"/>
    <property type="match status" value="1"/>
</dbReference>
<feature type="binding site" evidence="15">
    <location>
        <position position="374"/>
    </location>
    <ligand>
        <name>Zn(2+)</name>
        <dbReference type="ChEBI" id="CHEBI:29105"/>
        <label>2</label>
    </ligand>
</feature>
<keyword evidence="18" id="KW-1185">Reference proteome</keyword>
<reference evidence="17" key="1">
    <citation type="submission" date="2019-10" db="EMBL/GenBank/DDBJ databases">
        <title>The sequence and de novo assembly of the wild yak genome.</title>
        <authorList>
            <person name="Liu Y."/>
        </authorList>
    </citation>
    <scope>NUCLEOTIDE SEQUENCE [LARGE SCALE GENOMIC DNA]</scope>
    <source>
        <strain evidence="17">WY2019</strain>
    </source>
</reference>
<evidence type="ECO:0000256" key="16">
    <source>
        <dbReference type="RuleBase" id="RU003946"/>
    </source>
</evidence>
<keyword evidence="6" id="KW-0336">GPI-anchor</keyword>
<evidence type="ECO:0000256" key="6">
    <source>
        <dbReference type="ARBA" id="ARBA00022622"/>
    </source>
</evidence>
<feature type="binding site" evidence="15">
    <location>
        <position position="449"/>
    </location>
    <ligand>
        <name>Zn(2+)</name>
        <dbReference type="ChEBI" id="CHEBI:29105"/>
        <label>2</label>
    </ligand>
</feature>
<feature type="binding site" evidence="15">
    <location>
        <position position="333"/>
    </location>
    <ligand>
        <name>Zn(2+)</name>
        <dbReference type="ChEBI" id="CHEBI:29105"/>
        <label>2</label>
    </ligand>
</feature>
<evidence type="ECO:0000256" key="12">
    <source>
        <dbReference type="ARBA" id="ARBA00023180"/>
    </source>
</evidence>
<evidence type="ECO:0000256" key="3">
    <source>
        <dbReference type="ARBA" id="ARBA00011738"/>
    </source>
</evidence>
<evidence type="ECO:0000256" key="11">
    <source>
        <dbReference type="ARBA" id="ARBA00023136"/>
    </source>
</evidence>
<dbReference type="CDD" id="cd16012">
    <property type="entry name" value="ALP"/>
    <property type="match status" value="1"/>
</dbReference>
<dbReference type="FunFam" id="3.40.720.10:FF:000008">
    <property type="entry name" value="Alkaline phosphatase"/>
    <property type="match status" value="1"/>
</dbReference>
<accession>A0A6B0QQR7</accession>
<dbReference type="InterPro" id="IPR017850">
    <property type="entry name" value="Alkaline_phosphatase_core_sf"/>
</dbReference>
<comment type="cofactor">
    <cofactor evidence="15">
        <name>Zn(2+)</name>
        <dbReference type="ChEBI" id="CHEBI:29105"/>
    </cofactor>
    <text evidence="15">Binds 2 Zn(2+) ions.</text>
</comment>
<dbReference type="GO" id="GO:0004035">
    <property type="term" value="F:alkaline phosphatase activity"/>
    <property type="evidence" value="ECO:0007669"/>
    <property type="project" value="UniProtKB-EC"/>
</dbReference>